<accession>A0AAJ1V7R1</accession>
<reference evidence="1" key="1">
    <citation type="submission" date="2020-06" db="EMBL/GenBank/DDBJ databases">
        <authorList>
            <person name="Dong N."/>
        </authorList>
    </citation>
    <scope>NUCLEOTIDE SEQUENCE</scope>
    <source>
        <strain evidence="1">R655-4</strain>
    </source>
</reference>
<dbReference type="AlphaFoldDB" id="A0AAJ1V7R1"/>
<proteinExistence type="predicted"/>
<reference evidence="1" key="2">
    <citation type="journal article" date="2022" name="Sci. Total Environ.">
        <title>Prevalence, transmission, and molecular epidemiology of tet(X)-positive bacteria among humans, animals, and environmental niches in China: An epidemiological, and genomic-based study.</title>
        <authorList>
            <person name="Dong N."/>
            <person name="Zeng Y."/>
            <person name="Cai C."/>
            <person name="Sun C."/>
            <person name="Lu J."/>
            <person name="Liu C."/>
            <person name="Zhou H."/>
            <person name="Sun Q."/>
            <person name="Shu L."/>
            <person name="Wang H."/>
            <person name="Wang Y."/>
            <person name="Wang S."/>
            <person name="Wu C."/>
            <person name="Chan E.W."/>
            <person name="Chen G."/>
            <person name="Shen Z."/>
            <person name="Chen S."/>
            <person name="Zhang R."/>
        </authorList>
    </citation>
    <scope>NUCLEOTIDE SEQUENCE</scope>
    <source>
        <strain evidence="1">R655-4</strain>
    </source>
</reference>
<evidence type="ECO:0000313" key="2">
    <source>
        <dbReference type="Proteomes" id="UP001170959"/>
    </source>
</evidence>
<evidence type="ECO:0008006" key="3">
    <source>
        <dbReference type="Google" id="ProtNLM"/>
    </source>
</evidence>
<dbReference type="EMBL" id="JACAGJ010000004">
    <property type="protein sequence ID" value="MDM1072589.1"/>
    <property type="molecule type" value="Genomic_DNA"/>
</dbReference>
<comment type="caution">
    <text evidence="1">The sequence shown here is derived from an EMBL/GenBank/DDBJ whole genome shotgun (WGS) entry which is preliminary data.</text>
</comment>
<sequence length="230" mass="26889">MITIDMKYINKQIALEPQTLTLYRNTTPNANYKGFVDTDSLLKQALLNEQGYLCGYCMKKIPEANGKYVSVEHYISQEKHVDSNLTELRHSQSSLRYNNMLAVCVNNGIHCDKSRGNIPFKVLNPHHISCEQRITYSLTDKVESKNNVSVDFDIELLKLNCQNLKELRGFFWLEAKEKLKRKHPKGTWTKQIIETERQIYIDKKAGKYKAFCNYIIFRFNHLLSLPKYSK</sequence>
<organism evidence="1 2">
    <name type="scientific">Empedobacter brevis</name>
    <dbReference type="NCBI Taxonomy" id="247"/>
    <lineage>
        <taxon>Bacteria</taxon>
        <taxon>Pseudomonadati</taxon>
        <taxon>Bacteroidota</taxon>
        <taxon>Flavobacteriia</taxon>
        <taxon>Flavobacteriales</taxon>
        <taxon>Weeksellaceae</taxon>
        <taxon>Empedobacter</taxon>
    </lineage>
</organism>
<protein>
    <recommendedName>
        <fullName evidence="3">TIGR02646 family protein</fullName>
    </recommendedName>
</protein>
<evidence type="ECO:0000313" key="1">
    <source>
        <dbReference type="EMBL" id="MDM1072589.1"/>
    </source>
</evidence>
<name>A0AAJ1V7R1_9FLAO</name>
<gene>
    <name evidence="1" type="ORF">HX001_08805</name>
</gene>
<dbReference type="Proteomes" id="UP001170959">
    <property type="component" value="Unassembled WGS sequence"/>
</dbReference>